<sequence>MKLFSFAIVASLAVLQVFAAPPFHNSHGSGSLKRSIPDTHIQHEKRTEVQARSWTKVERAVPDAILPMRIGLTQQNLQSGHDLLIDISNPKSKNYGKHLSAEEVVEFFAPAEASFNAVKEWLVEAGISSDAISQSSNKQWVQFDASVSKVEDLLLADYHVWEHLDTGVKNLACDEYHVPKQVQEHIDYITPGIKLMGYGNTQDPPSRKRTAAGEGPGLRIDRPVAESELEDLMSERSRHAKRTTGPNVEGPLRFASPVEPADSLSGNFTLPGGCDQYTTPDCIRALYGIPKGTKKNPDNKMGIFQSLGQHYTQYDLDKFFYSFTSEIPNGTHPELYSVNGGQGATTSLRLAGSEANLDFQMAYGLIWPQEAVLYQVDDEWYQNVYQTDPSLYTGFFNNLWNAIDGSYCTFEAYGETGNCKRPECRDPEYPNPHDRAGYSGPLMCGAYAATHVISISYSGAEADLPEGYQQRQCAEVMKLGLRGTTVVISSGDDGVGGFSSPAAPSGCLGPNQDVFNPQFLATCPYVLAVGSTVLQANGTAGETPEEATDRFRSGGGFSNIYEAPDWQRDAVAKFLGAAQLPFDGYEGGGGNYSNAHSGIGRFNTLGRGYPDVSANGDHFVISSGGELLRIGGTSASAPLWGSVVTLINEERLAVGKGPVGFVHQVLYSHPEVFKDITKGDNRACKTTGFPAIEGWDPVTGMGAPDYPKLLELFLSLP</sequence>
<reference evidence="1 2" key="1">
    <citation type="journal article" date="2022" name="New Phytol.">
        <title>Ecological generalism drives hyperdiversity of secondary metabolite gene clusters in xylarialean endophytes.</title>
        <authorList>
            <person name="Franco M.E.E."/>
            <person name="Wisecaver J.H."/>
            <person name="Arnold A.E."/>
            <person name="Ju Y.M."/>
            <person name="Slot J.C."/>
            <person name="Ahrendt S."/>
            <person name="Moore L.P."/>
            <person name="Eastman K.E."/>
            <person name="Scott K."/>
            <person name="Konkel Z."/>
            <person name="Mondo S.J."/>
            <person name="Kuo A."/>
            <person name="Hayes R.D."/>
            <person name="Haridas S."/>
            <person name="Andreopoulos B."/>
            <person name="Riley R."/>
            <person name="LaButti K."/>
            <person name="Pangilinan J."/>
            <person name="Lipzen A."/>
            <person name="Amirebrahimi M."/>
            <person name="Yan J."/>
            <person name="Adam C."/>
            <person name="Keymanesh K."/>
            <person name="Ng V."/>
            <person name="Louie K."/>
            <person name="Northen T."/>
            <person name="Drula E."/>
            <person name="Henrissat B."/>
            <person name="Hsieh H.M."/>
            <person name="Youens-Clark K."/>
            <person name="Lutzoni F."/>
            <person name="Miadlikowska J."/>
            <person name="Eastwood D.C."/>
            <person name="Hamelin R.C."/>
            <person name="Grigoriev I.V."/>
            <person name="U'Ren J.M."/>
        </authorList>
    </citation>
    <scope>NUCLEOTIDE SEQUENCE [LARGE SCALE GENOMIC DNA]</scope>
    <source>
        <strain evidence="1 2">CBS 119005</strain>
    </source>
</reference>
<evidence type="ECO:0000313" key="2">
    <source>
        <dbReference type="Proteomes" id="UP001497700"/>
    </source>
</evidence>
<gene>
    <name evidence="1" type="ORF">F4820DRAFT_467903</name>
</gene>
<proteinExistence type="predicted"/>
<keyword evidence="2" id="KW-1185">Reference proteome</keyword>
<organism evidence="1 2">
    <name type="scientific">Hypoxylon rubiginosum</name>
    <dbReference type="NCBI Taxonomy" id="110542"/>
    <lineage>
        <taxon>Eukaryota</taxon>
        <taxon>Fungi</taxon>
        <taxon>Dikarya</taxon>
        <taxon>Ascomycota</taxon>
        <taxon>Pezizomycotina</taxon>
        <taxon>Sordariomycetes</taxon>
        <taxon>Xylariomycetidae</taxon>
        <taxon>Xylariales</taxon>
        <taxon>Hypoxylaceae</taxon>
        <taxon>Hypoxylon</taxon>
    </lineage>
</organism>
<name>A0ACB9YH66_9PEZI</name>
<accession>A0ACB9YH66</accession>
<protein>
    <submittedName>
        <fullName evidence="1">Subtilisin-like protein</fullName>
    </submittedName>
</protein>
<dbReference type="Proteomes" id="UP001497700">
    <property type="component" value="Unassembled WGS sequence"/>
</dbReference>
<comment type="caution">
    <text evidence="1">The sequence shown here is derived from an EMBL/GenBank/DDBJ whole genome shotgun (WGS) entry which is preliminary data.</text>
</comment>
<evidence type="ECO:0000313" key="1">
    <source>
        <dbReference type="EMBL" id="KAI4858771.1"/>
    </source>
</evidence>
<dbReference type="EMBL" id="MU393690">
    <property type="protein sequence ID" value="KAI4858771.1"/>
    <property type="molecule type" value="Genomic_DNA"/>
</dbReference>